<comment type="pathway">
    <text evidence="1 11">Pyrimidine metabolism; UMP biosynthesis via de novo pathway; (S)-dihydroorotate from bicarbonate: step 1/3.</text>
</comment>
<keyword evidence="14" id="KW-1185">Reference proteome</keyword>
<gene>
    <name evidence="13" type="primary">carA_2</name>
    <name evidence="11" type="synonym">carA</name>
    <name evidence="13" type="ORF">skT53_28910</name>
</gene>
<dbReference type="KEGG" id="eff:skT53_28910"/>
<dbReference type="InterPro" id="IPR036480">
    <property type="entry name" value="CarbP_synth_ssu_N_sf"/>
</dbReference>
<comment type="catalytic activity">
    <reaction evidence="9 11">
        <text>hydrogencarbonate + L-glutamine + 2 ATP + H2O = carbamoyl phosphate + L-glutamate + 2 ADP + phosphate + 2 H(+)</text>
        <dbReference type="Rhea" id="RHEA:18633"/>
        <dbReference type="ChEBI" id="CHEBI:15377"/>
        <dbReference type="ChEBI" id="CHEBI:15378"/>
        <dbReference type="ChEBI" id="CHEBI:17544"/>
        <dbReference type="ChEBI" id="CHEBI:29985"/>
        <dbReference type="ChEBI" id="CHEBI:30616"/>
        <dbReference type="ChEBI" id="CHEBI:43474"/>
        <dbReference type="ChEBI" id="CHEBI:58228"/>
        <dbReference type="ChEBI" id="CHEBI:58359"/>
        <dbReference type="ChEBI" id="CHEBI:456216"/>
        <dbReference type="EC" id="6.3.5.5"/>
    </reaction>
</comment>
<dbReference type="Pfam" id="PF00117">
    <property type="entry name" value="GATase"/>
    <property type="match status" value="1"/>
</dbReference>
<dbReference type="PRINTS" id="PR00096">
    <property type="entry name" value="GATASE"/>
</dbReference>
<dbReference type="Proteomes" id="UP000593802">
    <property type="component" value="Chromosome"/>
</dbReference>
<feature type="active site" evidence="11">
    <location>
        <position position="333"/>
    </location>
</feature>
<dbReference type="NCBIfam" id="NF009475">
    <property type="entry name" value="PRK12838.1"/>
    <property type="match status" value="1"/>
</dbReference>
<comment type="catalytic activity">
    <reaction evidence="10 11">
        <text>L-glutamine + H2O = L-glutamate + NH4(+)</text>
        <dbReference type="Rhea" id="RHEA:15889"/>
        <dbReference type="ChEBI" id="CHEBI:15377"/>
        <dbReference type="ChEBI" id="CHEBI:28938"/>
        <dbReference type="ChEBI" id="CHEBI:29985"/>
        <dbReference type="ChEBI" id="CHEBI:58359"/>
    </reaction>
</comment>
<evidence type="ECO:0000256" key="6">
    <source>
        <dbReference type="ARBA" id="ARBA00022840"/>
    </source>
</evidence>
<organism evidence="13 14">
    <name type="scientific">Effusibacillus dendaii</name>
    <dbReference type="NCBI Taxonomy" id="2743772"/>
    <lineage>
        <taxon>Bacteria</taxon>
        <taxon>Bacillati</taxon>
        <taxon>Bacillota</taxon>
        <taxon>Bacilli</taxon>
        <taxon>Bacillales</taxon>
        <taxon>Alicyclobacillaceae</taxon>
        <taxon>Effusibacillus</taxon>
    </lineage>
</organism>
<dbReference type="Pfam" id="PF00988">
    <property type="entry name" value="CPSase_sm_chain"/>
    <property type="match status" value="1"/>
</dbReference>
<feature type="binding site" evidence="11">
    <location>
        <position position="222"/>
    </location>
    <ligand>
        <name>L-glutamine</name>
        <dbReference type="ChEBI" id="CHEBI:58359"/>
    </ligand>
</feature>
<dbReference type="InterPro" id="IPR002474">
    <property type="entry name" value="CarbamoylP_synth_ssu_N"/>
</dbReference>
<dbReference type="UniPathway" id="UPA00068">
    <property type="reaction ID" value="UER00171"/>
</dbReference>
<keyword evidence="7 11" id="KW-0315">Glutamine amidotransferase</keyword>
<name>A0A7I8DGA8_9BACL</name>
<comment type="similarity">
    <text evidence="3 11">Belongs to the CarA family.</text>
</comment>
<proteinExistence type="inferred from homology"/>
<feature type="binding site" evidence="11">
    <location>
        <position position="294"/>
    </location>
    <ligand>
        <name>L-glutamine</name>
        <dbReference type="ChEBI" id="CHEBI:58359"/>
    </ligand>
</feature>
<evidence type="ECO:0000256" key="10">
    <source>
        <dbReference type="ARBA" id="ARBA00049285"/>
    </source>
</evidence>
<evidence type="ECO:0000256" key="7">
    <source>
        <dbReference type="ARBA" id="ARBA00022962"/>
    </source>
</evidence>
<dbReference type="SMART" id="SM01097">
    <property type="entry name" value="CPSase_sm_chain"/>
    <property type="match status" value="1"/>
</dbReference>
<evidence type="ECO:0000313" key="14">
    <source>
        <dbReference type="Proteomes" id="UP000593802"/>
    </source>
</evidence>
<evidence type="ECO:0000256" key="11">
    <source>
        <dbReference type="HAMAP-Rule" id="MF_01209"/>
    </source>
</evidence>
<feature type="active site" evidence="11">
    <location>
        <position position="335"/>
    </location>
</feature>
<keyword evidence="5 11" id="KW-0547">Nucleotide-binding</keyword>
<dbReference type="GO" id="GO:0006526">
    <property type="term" value="P:L-arginine biosynthetic process"/>
    <property type="evidence" value="ECO:0007669"/>
    <property type="project" value="UniProtKB-UniRule"/>
</dbReference>
<dbReference type="SUPFAM" id="SSF52021">
    <property type="entry name" value="Carbamoyl phosphate synthetase, small subunit N-terminal domain"/>
    <property type="match status" value="1"/>
</dbReference>
<dbReference type="Gene3D" id="3.40.50.880">
    <property type="match status" value="1"/>
</dbReference>
<evidence type="ECO:0000256" key="3">
    <source>
        <dbReference type="ARBA" id="ARBA00007800"/>
    </source>
</evidence>
<feature type="binding site" evidence="11">
    <location>
        <position position="293"/>
    </location>
    <ligand>
        <name>L-glutamine</name>
        <dbReference type="ChEBI" id="CHEBI:58359"/>
    </ligand>
</feature>
<dbReference type="HAMAP" id="MF_01209">
    <property type="entry name" value="CPSase_S_chain"/>
    <property type="match status" value="1"/>
</dbReference>
<keyword evidence="11" id="KW-0028">Amino-acid biosynthesis</keyword>
<comment type="subunit">
    <text evidence="11">Composed of two chains; the small (or glutamine) chain promotes the hydrolysis of glutamine to ammonia, which is used by the large (or ammonia) chain to synthesize carbamoyl phosphate. Tetramer of heterodimers (alpha,beta)4.</text>
</comment>
<evidence type="ECO:0000256" key="8">
    <source>
        <dbReference type="ARBA" id="ARBA00022975"/>
    </source>
</evidence>
<feature type="binding site" evidence="11">
    <location>
        <position position="253"/>
    </location>
    <ligand>
        <name>L-glutamine</name>
        <dbReference type="ChEBI" id="CHEBI:58359"/>
    </ligand>
</feature>
<protein>
    <recommendedName>
        <fullName evidence="11">Carbamoyl phosphate synthase small chain</fullName>
        <ecNumber evidence="11">6.3.5.5</ecNumber>
    </recommendedName>
    <alternativeName>
        <fullName evidence="11">Carbamoyl phosphate synthetase glutamine chain</fullName>
    </alternativeName>
</protein>
<dbReference type="Gene3D" id="3.50.30.20">
    <property type="entry name" value="Carbamoyl-phosphate synthase small subunit, N-terminal domain"/>
    <property type="match status" value="1"/>
</dbReference>
<feature type="binding site" evidence="11">
    <location>
        <position position="47"/>
    </location>
    <ligand>
        <name>L-glutamine</name>
        <dbReference type="ChEBI" id="CHEBI:58359"/>
    </ligand>
</feature>
<comment type="pathway">
    <text evidence="2 11">Amino-acid biosynthesis; L-arginine biosynthesis; carbamoyl phosphate from bicarbonate: step 1/1.</text>
</comment>
<dbReference type="RefSeq" id="WP_226375236.1">
    <property type="nucleotide sequence ID" value="NZ_AP023366.1"/>
</dbReference>
<evidence type="ECO:0000313" key="13">
    <source>
        <dbReference type="EMBL" id="BCJ87906.1"/>
    </source>
</evidence>
<feature type="domain" description="Carbamoyl-phosphate synthase small subunit N-terminal" evidence="12">
    <location>
        <begin position="3"/>
        <end position="133"/>
    </location>
</feature>
<comment type="function">
    <text evidence="11">Small subunit of the glutamine-dependent carbamoyl phosphate synthetase (CPSase). CPSase catalyzes the formation of carbamoyl phosphate from the ammonia moiety of glutamine, carbonate, and phosphate donated by ATP, constituting the first step of 2 biosynthetic pathways, one leading to arginine and/or urea and the other to pyrimidine nucleotides. The small subunit (glutamine amidotransferase) binds and cleaves glutamine to supply the large subunit with the substrate ammonia.</text>
</comment>
<dbReference type="GO" id="GO:0005524">
    <property type="term" value="F:ATP binding"/>
    <property type="evidence" value="ECO:0007669"/>
    <property type="project" value="UniProtKB-UniRule"/>
</dbReference>
<evidence type="ECO:0000256" key="5">
    <source>
        <dbReference type="ARBA" id="ARBA00022741"/>
    </source>
</evidence>
<dbReference type="GO" id="GO:0044205">
    <property type="term" value="P:'de novo' UMP biosynthetic process"/>
    <property type="evidence" value="ECO:0007669"/>
    <property type="project" value="UniProtKB-UniRule"/>
</dbReference>
<keyword evidence="4 11" id="KW-0436">Ligase</keyword>
<dbReference type="GO" id="GO:0006541">
    <property type="term" value="P:glutamine metabolic process"/>
    <property type="evidence" value="ECO:0007669"/>
    <property type="project" value="InterPro"/>
</dbReference>
<dbReference type="SUPFAM" id="SSF52317">
    <property type="entry name" value="Class I glutamine amidotransferase-like"/>
    <property type="match status" value="1"/>
</dbReference>
<accession>A0A7I8DGA8</accession>
<reference evidence="13 14" key="1">
    <citation type="submission" date="2020-08" db="EMBL/GenBank/DDBJ databases">
        <title>Complete Genome Sequence of Effusibacillus dendaii Strain skT53, Isolated from Farmland soil.</title>
        <authorList>
            <person name="Konishi T."/>
            <person name="Kawasaki H."/>
        </authorList>
    </citation>
    <scope>NUCLEOTIDE SEQUENCE [LARGE SCALE GENOMIC DNA]</scope>
    <source>
        <strain evidence="14">skT53</strain>
    </source>
</reference>
<dbReference type="GO" id="GO:0006207">
    <property type="term" value="P:'de novo' pyrimidine nucleobase biosynthetic process"/>
    <property type="evidence" value="ECO:0007669"/>
    <property type="project" value="InterPro"/>
</dbReference>
<dbReference type="InterPro" id="IPR017926">
    <property type="entry name" value="GATASE"/>
</dbReference>
<dbReference type="UniPathway" id="UPA00070">
    <property type="reaction ID" value="UER00115"/>
</dbReference>
<dbReference type="InterPro" id="IPR029062">
    <property type="entry name" value="Class_I_gatase-like"/>
</dbReference>
<keyword evidence="8 11" id="KW-0665">Pyrimidine biosynthesis</keyword>
<dbReference type="FunFam" id="3.50.30.20:FF:000001">
    <property type="entry name" value="Carbamoyl-phosphate synthase small chain"/>
    <property type="match status" value="1"/>
</dbReference>
<feature type="binding site" evidence="11">
    <location>
        <position position="291"/>
    </location>
    <ligand>
        <name>L-glutamine</name>
        <dbReference type="ChEBI" id="CHEBI:58359"/>
    </ligand>
</feature>
<dbReference type="CDD" id="cd01744">
    <property type="entry name" value="GATase1_CPSase"/>
    <property type="match status" value="1"/>
</dbReference>
<feature type="region of interest" description="CPSase" evidence="11">
    <location>
        <begin position="1"/>
        <end position="173"/>
    </location>
</feature>
<feature type="binding site" evidence="11">
    <location>
        <position position="250"/>
    </location>
    <ligand>
        <name>L-glutamine</name>
        <dbReference type="ChEBI" id="CHEBI:58359"/>
    </ligand>
</feature>
<evidence type="ECO:0000256" key="1">
    <source>
        <dbReference type="ARBA" id="ARBA00004812"/>
    </source>
</evidence>
<keyword evidence="11" id="KW-0055">Arginine biosynthesis</keyword>
<dbReference type="NCBIfam" id="TIGR01368">
    <property type="entry name" value="CPSaseIIsmall"/>
    <property type="match status" value="1"/>
</dbReference>
<sequence>MQEKGYLILESGHIFEGKIIGRPVRGYGEVVFHTGMTGYQEILTDPSYTEQIVVMTYPLIGNYGINSDDFESRKPWLSGFVTAESCDEPSHWQSDRTLFDYLQENGIVGLTEVDTRAIVRLIRDKGSLKGWIVPAETAEVPDAKQFDFSLPLQGHVQKATTPEMYQASIAGRYHVVVMDFGAKTNIIQSVVDLGCKVTVVPARTSFNKIQELQPDGIVLSNGPGDPTECTDILPTIRKLAETYPLMGICLGHQLLSLAFGASTGKMLFGHRGSNHPVKDLTTGQIWITSQNHGYAVLDENFPDALEVTHIHVNDGSIEGVRVKGLPAFSVQFHPEACPGPRDSEELFMKFMQLMAEQGEHYLALVGK</sequence>
<evidence type="ECO:0000256" key="9">
    <source>
        <dbReference type="ARBA" id="ARBA00048816"/>
    </source>
</evidence>
<dbReference type="GO" id="GO:0004088">
    <property type="term" value="F:carbamoyl-phosphate synthase (glutamine-hydrolyzing) activity"/>
    <property type="evidence" value="ECO:0007669"/>
    <property type="project" value="UniProtKB-UniRule"/>
</dbReference>
<evidence type="ECO:0000259" key="12">
    <source>
        <dbReference type="SMART" id="SM01097"/>
    </source>
</evidence>
<keyword evidence="6 11" id="KW-0067">ATP-binding</keyword>
<dbReference type="InterPro" id="IPR006274">
    <property type="entry name" value="CarbamoylP_synth_ssu"/>
</dbReference>
<dbReference type="AlphaFoldDB" id="A0A7I8DGA8"/>
<feature type="binding site" evidence="11">
    <location>
        <position position="224"/>
    </location>
    <ligand>
        <name>L-glutamine</name>
        <dbReference type="ChEBI" id="CHEBI:58359"/>
    </ligand>
</feature>
<dbReference type="InterPro" id="IPR050472">
    <property type="entry name" value="Anth_synth/Amidotransfase"/>
</dbReference>
<dbReference type="PROSITE" id="PS51273">
    <property type="entry name" value="GATASE_TYPE_1"/>
    <property type="match status" value="1"/>
</dbReference>
<evidence type="ECO:0000256" key="2">
    <source>
        <dbReference type="ARBA" id="ARBA00005077"/>
    </source>
</evidence>
<dbReference type="EC" id="6.3.5.5" evidence="11"/>
<dbReference type="InterPro" id="IPR035686">
    <property type="entry name" value="CPSase_GATase1"/>
</dbReference>
<dbReference type="PANTHER" id="PTHR43418:SF7">
    <property type="entry name" value="CARBAMOYL-PHOSPHATE SYNTHASE SMALL CHAIN"/>
    <property type="match status" value="1"/>
</dbReference>
<dbReference type="PRINTS" id="PR00097">
    <property type="entry name" value="ANTSNTHASEII"/>
</dbReference>
<dbReference type="PANTHER" id="PTHR43418">
    <property type="entry name" value="MULTIFUNCTIONAL TRYPTOPHAN BIOSYNTHESIS PROTEIN-RELATED"/>
    <property type="match status" value="1"/>
</dbReference>
<feature type="active site" description="Nucleophile" evidence="11">
    <location>
        <position position="249"/>
    </location>
</feature>
<evidence type="ECO:0000256" key="4">
    <source>
        <dbReference type="ARBA" id="ARBA00022598"/>
    </source>
</evidence>
<dbReference type="EMBL" id="AP023366">
    <property type="protein sequence ID" value="BCJ87906.1"/>
    <property type="molecule type" value="Genomic_DNA"/>
</dbReference>
<dbReference type="PRINTS" id="PR00099">
    <property type="entry name" value="CPSGATASE"/>
</dbReference>